<feature type="chain" id="PRO_5041371880" evidence="2">
    <location>
        <begin position="21"/>
        <end position="1355"/>
    </location>
</feature>
<protein>
    <submittedName>
        <fullName evidence="3">Uncharacterized protein</fullName>
    </submittedName>
</protein>
<reference evidence="3" key="1">
    <citation type="submission" date="2023-06" db="EMBL/GenBank/DDBJ databases">
        <authorList>
            <person name="Delattre M."/>
        </authorList>
    </citation>
    <scope>NUCLEOTIDE SEQUENCE</scope>
    <source>
        <strain evidence="3">AF72</strain>
    </source>
</reference>
<keyword evidence="2" id="KW-0732">Signal</keyword>
<accession>A0AA36C936</accession>
<comment type="caution">
    <text evidence="3">The sequence shown here is derived from an EMBL/GenBank/DDBJ whole genome shotgun (WGS) entry which is preliminary data.</text>
</comment>
<evidence type="ECO:0000313" key="4">
    <source>
        <dbReference type="Proteomes" id="UP001177023"/>
    </source>
</evidence>
<dbReference type="PANTHER" id="PTHR37433">
    <property type="entry name" value="PROTEIN CBG25136-RELATED"/>
    <property type="match status" value="1"/>
</dbReference>
<gene>
    <name evidence="3" type="ORF">MSPICULIGERA_LOCUS3060</name>
</gene>
<feature type="signal peptide" evidence="2">
    <location>
        <begin position="1"/>
        <end position="20"/>
    </location>
</feature>
<proteinExistence type="predicted"/>
<evidence type="ECO:0000256" key="2">
    <source>
        <dbReference type="SAM" id="SignalP"/>
    </source>
</evidence>
<feature type="region of interest" description="Disordered" evidence="1">
    <location>
        <begin position="990"/>
        <end position="1010"/>
    </location>
</feature>
<evidence type="ECO:0000256" key="1">
    <source>
        <dbReference type="SAM" id="MobiDB-lite"/>
    </source>
</evidence>
<dbReference type="Proteomes" id="UP001177023">
    <property type="component" value="Unassembled WGS sequence"/>
</dbReference>
<organism evidence="3 4">
    <name type="scientific">Mesorhabditis spiculigera</name>
    <dbReference type="NCBI Taxonomy" id="96644"/>
    <lineage>
        <taxon>Eukaryota</taxon>
        <taxon>Metazoa</taxon>
        <taxon>Ecdysozoa</taxon>
        <taxon>Nematoda</taxon>
        <taxon>Chromadorea</taxon>
        <taxon>Rhabditida</taxon>
        <taxon>Rhabditina</taxon>
        <taxon>Rhabditomorpha</taxon>
        <taxon>Rhabditoidea</taxon>
        <taxon>Rhabditidae</taxon>
        <taxon>Mesorhabditinae</taxon>
        <taxon>Mesorhabditis</taxon>
    </lineage>
</organism>
<evidence type="ECO:0000313" key="3">
    <source>
        <dbReference type="EMBL" id="CAJ0564384.1"/>
    </source>
</evidence>
<sequence>MPYQLLGIIFFLSYFNLADPLKCHSQHTNAYPLPEHKKTECVGEKCWILKNAQTKQVSRDCMWGFQFKIGCDLLEITKDNVTTQYFLCFCNNTNNCNSELPTFDTTKNEAKLGGKQIPLRKIGAEELKCYDFLDTQIYSNDGVMPFLKPLPSWPVAGMKPKTMQKASSCGLRVRELLKNETKTEVMMWDHTFELYNFAPSLHGDEWPMYDGLAITKQFSWDYRLTQQFCLTDRCNALTTSLASYENSVECLAIDGKRCRGQACFFGFYSKIDVDWTNAVARYEVGFYSPMDGIHMYVCAEDLCNRDEAAALESVQTCYPNYPPLQKPGVETWADVEKALATGLYSFNCNGPTTDPTTTMNLPSELMTTTETPGVESGTSGPTETAMEGADACWIMKNSLTKQVSRDCSLGYKFEPGCTLRDVLADDSTTGQYFICFCNHTNDCNKDIPTFDTRANLATLGGKQVPLRKLALAEFHCYDFNNQWYEDGKYTVWGWPIEPELFNFVPTLYGQLAPLYDGLVYAIQERCNQLTTNRGFYENGITCLVEGTKSCVGQACIFIVYEKLNKDERDVVAQSGCFSQDWTNSDAQYKIGMYMPSHNVRMYICAEDNCNQDEDTAKASIQNCEPKYPPVKGPGVETWYDVEKALTTGEYSLNCKGPTATALTTGIAPTQNSIPETTTKSVSRDCSTNFQFEPGCTLREIQAGDGTASQYFICFCNHATDCNKDLPTFDAKKGLATMGGAQIPLRKLGAKQFRCFQFNNAVDYPQGGQPPFLKPQPMWDVNFTASPTLVKQSACGLEIEESYKEPEEKIIIGRNSDPELFNLVPSLYGQLIPTYDGLVYAVQFYWDERYWQKFCLNDFCNQLTTNPAFYENGITCLVDETKQCVGQACIFILYEKIDKTEQDIIVISGCFSQDWTESVAQYKVGYYSPTKNIRMYICAEDNCNQDENRAKASIQNCQPYYPPAKGPGVETWYDVQKALAAGEYSLNCKGSSTQNPIETTTKGAESTPSNPFPGQQRIMITRFSICFTAFLFSILINQLESLKCISYHINIPSPLANKNKTECEGEMCWILRDNSGQKQISRDCITGYEYEIGCHRFEIVDHHTDHCNENYPTFDTKKNTSKLAGTAVPLWNYGIDEFSCYDFSFYDTSYIPEMSNSSWALKKTVSKKLKKSSGCTLSGNEDRLDNTSFTVQVWSELGMPFHFAATLDSFDVFPYYAGGLYAYQRTQQNRAFGKYCLSDKCNLLASNAAMYEKAVKCLLPMEGEDTTCMGQACYYIYYKTIMDGEDYPVSMYGCFSQDWTTATGQYKIGYYSQITGIRLYLCAEDMMSIMQRRGTAAYLRIGQWQKDNIELATTAR</sequence>
<keyword evidence="4" id="KW-1185">Reference proteome</keyword>
<dbReference type="EMBL" id="CATQJA010000870">
    <property type="protein sequence ID" value="CAJ0564384.1"/>
    <property type="molecule type" value="Genomic_DNA"/>
</dbReference>
<dbReference type="PANTHER" id="PTHR37433:SF5">
    <property type="entry name" value="DUF753 DOMAIN-CONTAINING PROTEIN-RELATED"/>
    <property type="match status" value="1"/>
</dbReference>
<feature type="non-terminal residue" evidence="3">
    <location>
        <position position="1355"/>
    </location>
</feature>
<name>A0AA36C936_9BILA</name>